<dbReference type="RefSeq" id="WP_043524698.1">
    <property type="nucleotide sequence ID" value="NZ_BAABKU010000017.1"/>
</dbReference>
<comment type="caution">
    <text evidence="2">The sequence shown here is derived from an EMBL/GenBank/DDBJ whole genome shotgun (WGS) entry which is preliminary data.</text>
</comment>
<evidence type="ECO:0000313" key="3">
    <source>
        <dbReference type="Proteomes" id="UP000054537"/>
    </source>
</evidence>
<dbReference type="EMBL" id="JRTT01000013">
    <property type="protein sequence ID" value="KHD77086.1"/>
    <property type="molecule type" value="Genomic_DNA"/>
</dbReference>
<organism evidence="2 3">
    <name type="scientific">Actinoplanes utahensis</name>
    <dbReference type="NCBI Taxonomy" id="1869"/>
    <lineage>
        <taxon>Bacteria</taxon>
        <taxon>Bacillati</taxon>
        <taxon>Actinomycetota</taxon>
        <taxon>Actinomycetes</taxon>
        <taxon>Micromonosporales</taxon>
        <taxon>Micromonosporaceae</taxon>
        <taxon>Actinoplanes</taxon>
    </lineage>
</organism>
<dbReference type="AlphaFoldDB" id="A0A0A6UNS6"/>
<proteinExistence type="predicted"/>
<name>A0A0A6UNS6_ACTUT</name>
<reference evidence="2 3" key="1">
    <citation type="submission" date="2014-10" db="EMBL/GenBank/DDBJ databases">
        <title>Draft genome sequence of Actinoplanes utahensis NRRL 12052.</title>
        <authorList>
            <person name="Velasco-Bucheli B."/>
            <person name="del Cerro C."/>
            <person name="Hormigo D."/>
            <person name="Garcia J.L."/>
            <person name="Acebal C."/>
            <person name="Arroyo M."/>
            <person name="de la Mata I."/>
        </authorList>
    </citation>
    <scope>NUCLEOTIDE SEQUENCE [LARGE SCALE GENOMIC DNA]</scope>
    <source>
        <strain evidence="2 3">NRRL 12052</strain>
    </source>
</reference>
<sequence>MTGLWDAERDASEVARALAGLAALLREAGRDGLDDDRRLLLSMAENGGAAAERVVAYLRRQCRPGDGEMATVPPRLSAWRDWAPSRGHLFGTPGASRHTGGVPQPRRCDPGE</sequence>
<evidence type="ECO:0000313" key="2">
    <source>
        <dbReference type="EMBL" id="KHD77086.1"/>
    </source>
</evidence>
<accession>A0A0A6UNS6</accession>
<dbReference type="Proteomes" id="UP000054537">
    <property type="component" value="Unassembled WGS sequence"/>
</dbReference>
<feature type="region of interest" description="Disordered" evidence="1">
    <location>
        <begin position="87"/>
        <end position="112"/>
    </location>
</feature>
<gene>
    <name evidence="2" type="ORF">MB27_13335</name>
</gene>
<dbReference type="OrthoDB" id="3297385at2"/>
<keyword evidence="3" id="KW-1185">Reference proteome</keyword>
<protein>
    <submittedName>
        <fullName evidence="2">Uncharacterized protein</fullName>
    </submittedName>
</protein>
<evidence type="ECO:0000256" key="1">
    <source>
        <dbReference type="SAM" id="MobiDB-lite"/>
    </source>
</evidence>